<evidence type="ECO:0000256" key="3">
    <source>
        <dbReference type="ARBA" id="ARBA00022729"/>
    </source>
</evidence>
<dbReference type="InterPro" id="IPR016054">
    <property type="entry name" value="LY6_UPA_recep-like"/>
</dbReference>
<dbReference type="AlphaFoldDB" id="A0A8J5ZVT7"/>
<organism evidence="9 10">
    <name type="scientific">Galemys pyrenaicus</name>
    <name type="common">Iberian desman</name>
    <name type="synonym">Pyrenean desman</name>
    <dbReference type="NCBI Taxonomy" id="202257"/>
    <lineage>
        <taxon>Eukaryota</taxon>
        <taxon>Metazoa</taxon>
        <taxon>Chordata</taxon>
        <taxon>Craniata</taxon>
        <taxon>Vertebrata</taxon>
        <taxon>Euteleostomi</taxon>
        <taxon>Mammalia</taxon>
        <taxon>Eutheria</taxon>
        <taxon>Laurasiatheria</taxon>
        <taxon>Eulipotyphla</taxon>
        <taxon>Talpidae</taxon>
        <taxon>Galemys</taxon>
    </lineage>
</organism>
<gene>
    <name evidence="9" type="ORF">J0S82_001480</name>
</gene>
<comment type="caution">
    <text evidence="9">The sequence shown here is derived from an EMBL/GenBank/DDBJ whole genome shotgun (WGS) entry which is preliminary data.</text>
</comment>
<evidence type="ECO:0000256" key="7">
    <source>
        <dbReference type="SAM" id="Phobius"/>
    </source>
</evidence>
<proteinExistence type="predicted"/>
<dbReference type="Gene3D" id="2.10.60.10">
    <property type="entry name" value="CD59"/>
    <property type="match status" value="1"/>
</dbReference>
<evidence type="ECO:0000256" key="5">
    <source>
        <dbReference type="ARBA" id="ARBA00023157"/>
    </source>
</evidence>
<dbReference type="GO" id="GO:0005886">
    <property type="term" value="C:plasma membrane"/>
    <property type="evidence" value="ECO:0007669"/>
    <property type="project" value="UniProtKB-SubCell"/>
</dbReference>
<keyword evidence="4 7" id="KW-0472">Membrane</keyword>
<feature type="transmembrane region" description="Helical" evidence="7">
    <location>
        <begin position="205"/>
        <end position="227"/>
    </location>
</feature>
<protein>
    <submittedName>
        <fullName evidence="9">Lymphocyte antigen 6 complex locus protein G6f</fullName>
    </submittedName>
</protein>
<sequence>MELPCPPPPTLHGDELLSWFRSPAVGSSTTLVAQVQVARLAPDHWKPRRDSRLKLLGNYSLWLEGSQEGDAGRYWCTVLGQQHKYQNWRVYDVSVLRGSQLSAKAADGSLCSVLLCSVTPTRRLDSMTWLEGKGPVRGHVQSFWGDGAVLLLVCPGEGLPEPRVRRPRVIHCVVPESKGVSFTLPASTEAPPAHCAPSMGWDAPWILMLVLIAVLGFTTLALSIMLCRWRAQVAHCREASIPRFKPEVQVYENIHLACLSISSLLPGNRMRCYDCKGGPGSACRETTCREGERCGFLERKPQPGPAQTKLPGNPSVTLIHHHPACVAAHHCNQVETELVGDTTYTTHRDCCFGDLCNSAAPGAQACVLVVVATALAWLLPGLWRG</sequence>
<dbReference type="Proteomes" id="UP000700334">
    <property type="component" value="Unassembled WGS sequence"/>
</dbReference>
<reference evidence="9" key="1">
    <citation type="journal article" date="2021" name="Evol. Appl.">
        <title>The genome of the Pyrenean desman and the effects of bottlenecks and inbreeding on the genomic landscape of an endangered species.</title>
        <authorList>
            <person name="Escoda L."/>
            <person name="Castresana J."/>
        </authorList>
    </citation>
    <scope>NUCLEOTIDE SEQUENCE</scope>
    <source>
        <strain evidence="9">IBE-C5619</strain>
    </source>
</reference>
<evidence type="ECO:0000259" key="8">
    <source>
        <dbReference type="PROSITE" id="PS50835"/>
    </source>
</evidence>
<evidence type="ECO:0000313" key="10">
    <source>
        <dbReference type="Proteomes" id="UP000700334"/>
    </source>
</evidence>
<keyword evidence="3" id="KW-0732">Signal</keyword>
<evidence type="ECO:0000256" key="4">
    <source>
        <dbReference type="ARBA" id="ARBA00023136"/>
    </source>
</evidence>
<dbReference type="InterPro" id="IPR036179">
    <property type="entry name" value="Ig-like_dom_sf"/>
</dbReference>
<dbReference type="EMBL" id="JAGFMF010012192">
    <property type="protein sequence ID" value="KAG8506050.1"/>
    <property type="molecule type" value="Genomic_DNA"/>
</dbReference>
<name>A0A8J5ZVT7_GALPY</name>
<keyword evidence="7" id="KW-1133">Transmembrane helix</keyword>
<dbReference type="Pfam" id="PF00021">
    <property type="entry name" value="UPAR_LY6"/>
    <property type="match status" value="1"/>
</dbReference>
<feature type="domain" description="Ig-like" evidence="8">
    <location>
        <begin position="1"/>
        <end position="78"/>
    </location>
</feature>
<dbReference type="SUPFAM" id="SSF48726">
    <property type="entry name" value="Immunoglobulin"/>
    <property type="match status" value="1"/>
</dbReference>
<evidence type="ECO:0000256" key="6">
    <source>
        <dbReference type="ARBA" id="ARBA00023180"/>
    </source>
</evidence>
<keyword evidence="6" id="KW-0325">Glycoprotein</keyword>
<feature type="transmembrane region" description="Helical" evidence="7">
    <location>
        <begin position="365"/>
        <end position="383"/>
    </location>
</feature>
<keyword evidence="5" id="KW-1015">Disulfide bond</keyword>
<dbReference type="OrthoDB" id="9937043at2759"/>
<dbReference type="InterPro" id="IPR045860">
    <property type="entry name" value="Snake_toxin-like_sf"/>
</dbReference>
<evidence type="ECO:0000313" key="9">
    <source>
        <dbReference type="EMBL" id="KAG8506050.1"/>
    </source>
</evidence>
<dbReference type="Gene3D" id="2.60.40.10">
    <property type="entry name" value="Immunoglobulins"/>
    <property type="match status" value="1"/>
</dbReference>
<keyword evidence="7" id="KW-0812">Transmembrane</keyword>
<dbReference type="InterPro" id="IPR007110">
    <property type="entry name" value="Ig-like_dom"/>
</dbReference>
<dbReference type="PROSITE" id="PS50835">
    <property type="entry name" value="IG_LIKE"/>
    <property type="match status" value="1"/>
</dbReference>
<dbReference type="PANTHER" id="PTHR32286">
    <property type="entry name" value="LYMPHOCYTE ANTIGEN 6 COMPLEX LOCUS PROTEIN G6F"/>
    <property type="match status" value="1"/>
</dbReference>
<dbReference type="CDD" id="cd23547">
    <property type="entry name" value="TFP_LU_ECD_Ly6G6d"/>
    <property type="match status" value="1"/>
</dbReference>
<evidence type="ECO:0000256" key="1">
    <source>
        <dbReference type="ARBA" id="ARBA00004236"/>
    </source>
</evidence>
<keyword evidence="10" id="KW-1185">Reference proteome</keyword>
<dbReference type="PANTHER" id="PTHR32286:SF10">
    <property type="entry name" value="LYMPHOCYTE ANTIGEN 6 COMPLEX LOCUS PROTEIN G6F"/>
    <property type="match status" value="1"/>
</dbReference>
<keyword evidence="2" id="KW-1003">Cell membrane</keyword>
<dbReference type="InterPro" id="IPR013783">
    <property type="entry name" value="Ig-like_fold"/>
</dbReference>
<comment type="subcellular location">
    <subcellularLocation>
        <location evidence="1">Cell membrane</location>
    </subcellularLocation>
</comment>
<dbReference type="SUPFAM" id="SSF57302">
    <property type="entry name" value="Snake toxin-like"/>
    <property type="match status" value="1"/>
</dbReference>
<evidence type="ECO:0000256" key="2">
    <source>
        <dbReference type="ARBA" id="ARBA00022475"/>
    </source>
</evidence>
<dbReference type="InterPro" id="IPR026524">
    <property type="entry name" value="LY6G6d/LY6G6f"/>
</dbReference>
<accession>A0A8J5ZVT7</accession>